<dbReference type="Proteomes" id="UP000029981">
    <property type="component" value="Chromosome 1"/>
</dbReference>
<comment type="subcellular location">
    <subcellularLocation>
        <location evidence="1">Endomembrane system</location>
        <topology evidence="1">Multi-pass membrane protein</topology>
    </subcellularLocation>
</comment>
<dbReference type="AlphaFoldDB" id="A0A0A0LWC0"/>
<keyword evidence="4" id="KW-0472">Membrane</keyword>
<dbReference type="Gramene" id="KGN66033">
    <property type="protein sequence ID" value="KGN66033"/>
    <property type="gene ID" value="Csa_1G569110"/>
</dbReference>
<dbReference type="EMBL" id="CM002922">
    <property type="protein sequence ID" value="KGN66033.1"/>
    <property type="molecule type" value="Genomic_DNA"/>
</dbReference>
<dbReference type="OMA" id="RSIACIY"/>
<dbReference type="Pfam" id="PF00122">
    <property type="entry name" value="E1-E2_ATPase"/>
    <property type="match status" value="1"/>
</dbReference>
<evidence type="ECO:0000313" key="7">
    <source>
        <dbReference type="EMBL" id="KGN66033.1"/>
    </source>
</evidence>
<evidence type="ECO:0000259" key="5">
    <source>
        <dbReference type="Pfam" id="PF00122"/>
    </source>
</evidence>
<dbReference type="Gene3D" id="1.20.5.170">
    <property type="match status" value="1"/>
</dbReference>
<dbReference type="SUPFAM" id="SSF81665">
    <property type="entry name" value="Calcium ATPase, transmembrane domain M"/>
    <property type="match status" value="1"/>
</dbReference>
<evidence type="ECO:0000313" key="8">
    <source>
        <dbReference type="Proteomes" id="UP000029981"/>
    </source>
</evidence>
<evidence type="ECO:0000256" key="1">
    <source>
        <dbReference type="ARBA" id="ARBA00004127"/>
    </source>
</evidence>
<dbReference type="InterPro" id="IPR024750">
    <property type="entry name" value="Ca_ATPase_N_dom"/>
</dbReference>
<keyword evidence="4" id="KW-0812">Transmembrane</keyword>
<accession>A0A0A0LWC0</accession>
<proteinExistence type="predicted"/>
<evidence type="ECO:0000256" key="2">
    <source>
        <dbReference type="ARBA" id="ARBA00022842"/>
    </source>
</evidence>
<reference evidence="7 8" key="4">
    <citation type="journal article" date="2011" name="BMC Genomics">
        <title>RNA-Seq improves annotation of protein-coding genes in the cucumber genome.</title>
        <authorList>
            <person name="Li Z."/>
            <person name="Zhang Z."/>
            <person name="Yan P."/>
            <person name="Huang S."/>
            <person name="Fei Z."/>
            <person name="Lin K."/>
        </authorList>
    </citation>
    <scope>NUCLEOTIDE SEQUENCE [LARGE SCALE GENOMIC DNA]</scope>
    <source>
        <strain evidence="8">cv. 9930</strain>
    </source>
</reference>
<feature type="region of interest" description="Disordered" evidence="3">
    <location>
        <begin position="47"/>
        <end position="74"/>
    </location>
</feature>
<evidence type="ECO:0000256" key="3">
    <source>
        <dbReference type="SAM" id="MobiDB-lite"/>
    </source>
</evidence>
<reference evidence="7 8" key="3">
    <citation type="journal article" date="2010" name="BMC Genomics">
        <title>Transcriptome sequencing and comparative analysis of cucumber flowers with different sex types.</title>
        <authorList>
            <person name="Guo S."/>
            <person name="Zheng Y."/>
            <person name="Joung J.G."/>
            <person name="Liu S."/>
            <person name="Zhang Z."/>
            <person name="Crasta O.R."/>
            <person name="Sobral B.W."/>
            <person name="Xu Y."/>
            <person name="Huang S."/>
            <person name="Fei Z."/>
        </authorList>
    </citation>
    <scope>NUCLEOTIDE SEQUENCE [LARGE SCALE GENOMIC DNA]</scope>
    <source>
        <strain evidence="8">cv. 9930</strain>
    </source>
</reference>
<reference evidence="7 8" key="1">
    <citation type="journal article" date="2009" name="Nat. Genet.">
        <title>The genome of the cucumber, Cucumis sativus L.</title>
        <authorList>
            <person name="Huang S."/>
            <person name="Li R."/>
            <person name="Zhang Z."/>
            <person name="Li L."/>
            <person name="Gu X."/>
            <person name="Fan W."/>
            <person name="Lucas W.J."/>
            <person name="Wang X."/>
            <person name="Xie B."/>
            <person name="Ni P."/>
            <person name="Ren Y."/>
            <person name="Zhu H."/>
            <person name="Li J."/>
            <person name="Lin K."/>
            <person name="Jin W."/>
            <person name="Fei Z."/>
            <person name="Li G."/>
            <person name="Staub J."/>
            <person name="Kilian A."/>
            <person name="van der Vossen E.A."/>
            <person name="Wu Y."/>
            <person name="Guo J."/>
            <person name="He J."/>
            <person name="Jia Z."/>
            <person name="Ren Y."/>
            <person name="Tian G."/>
            <person name="Lu Y."/>
            <person name="Ruan J."/>
            <person name="Qian W."/>
            <person name="Wang M."/>
            <person name="Huang Q."/>
            <person name="Li B."/>
            <person name="Xuan Z."/>
            <person name="Cao J."/>
            <person name="Asan"/>
            <person name="Wu Z."/>
            <person name="Zhang J."/>
            <person name="Cai Q."/>
            <person name="Bai Y."/>
            <person name="Zhao B."/>
            <person name="Han Y."/>
            <person name="Li Y."/>
            <person name="Li X."/>
            <person name="Wang S."/>
            <person name="Shi Q."/>
            <person name="Liu S."/>
            <person name="Cho W.K."/>
            <person name="Kim J.Y."/>
            <person name="Xu Y."/>
            <person name="Heller-Uszynska K."/>
            <person name="Miao H."/>
            <person name="Cheng Z."/>
            <person name="Zhang S."/>
            <person name="Wu J."/>
            <person name="Yang Y."/>
            <person name="Kang H."/>
            <person name="Li M."/>
            <person name="Liang H."/>
            <person name="Ren X."/>
            <person name="Shi Z."/>
            <person name="Wen M."/>
            <person name="Jian M."/>
            <person name="Yang H."/>
            <person name="Zhang G."/>
            <person name="Yang Z."/>
            <person name="Chen R."/>
            <person name="Liu S."/>
            <person name="Li J."/>
            <person name="Ma L."/>
            <person name="Liu H."/>
            <person name="Zhou Y."/>
            <person name="Zhao J."/>
            <person name="Fang X."/>
            <person name="Li G."/>
            <person name="Fang L."/>
            <person name="Li Y."/>
            <person name="Liu D."/>
            <person name="Zheng H."/>
            <person name="Zhang Y."/>
            <person name="Qin N."/>
            <person name="Li Z."/>
            <person name="Yang G."/>
            <person name="Yang S."/>
            <person name="Bolund L."/>
            <person name="Kristiansen K."/>
            <person name="Zheng H."/>
            <person name="Li S."/>
            <person name="Zhang X."/>
            <person name="Yang H."/>
            <person name="Wang J."/>
            <person name="Sun R."/>
            <person name="Zhang B."/>
            <person name="Jiang S."/>
            <person name="Wang J."/>
            <person name="Du Y."/>
            <person name="Li S."/>
        </authorList>
    </citation>
    <scope>NUCLEOTIDE SEQUENCE [LARGE SCALE GENOMIC DNA]</scope>
    <source>
        <strain evidence="8">cv. 9930</strain>
    </source>
</reference>
<dbReference type="InterPro" id="IPR008250">
    <property type="entry name" value="ATPase_P-typ_transduc_dom_A_sf"/>
</dbReference>
<dbReference type="PANTHER" id="PTHR24093">
    <property type="entry name" value="CATION TRANSPORTING ATPASE"/>
    <property type="match status" value="1"/>
</dbReference>
<evidence type="ECO:0000259" key="6">
    <source>
        <dbReference type="Pfam" id="PF12515"/>
    </source>
</evidence>
<evidence type="ECO:0000256" key="4">
    <source>
        <dbReference type="SAM" id="Phobius"/>
    </source>
</evidence>
<protein>
    <submittedName>
        <fullName evidence="7">Uncharacterized protein</fullName>
    </submittedName>
</protein>
<dbReference type="Gene3D" id="1.20.1110.10">
    <property type="entry name" value="Calcium-transporting ATPase, transmembrane domain"/>
    <property type="match status" value="1"/>
</dbReference>
<keyword evidence="2" id="KW-0460">Magnesium</keyword>
<dbReference type="InterPro" id="IPR023298">
    <property type="entry name" value="ATPase_P-typ_TM_dom_sf"/>
</dbReference>
<dbReference type="InterPro" id="IPR059000">
    <property type="entry name" value="ATPase_P-type_domA"/>
</dbReference>
<name>A0A0A0LWC0_CUCSA</name>
<dbReference type="GO" id="GO:0005516">
    <property type="term" value="F:calmodulin binding"/>
    <property type="evidence" value="ECO:0007669"/>
    <property type="project" value="InterPro"/>
</dbReference>
<feature type="domain" description="P-type ATPase A" evidence="5">
    <location>
        <begin position="261"/>
        <end position="325"/>
    </location>
</feature>
<keyword evidence="8" id="KW-1185">Reference proteome</keyword>
<keyword evidence="4" id="KW-1133">Transmembrane helix</keyword>
<organism evidence="7 8">
    <name type="scientific">Cucumis sativus</name>
    <name type="common">Cucumber</name>
    <dbReference type="NCBI Taxonomy" id="3659"/>
    <lineage>
        <taxon>Eukaryota</taxon>
        <taxon>Viridiplantae</taxon>
        <taxon>Streptophyta</taxon>
        <taxon>Embryophyta</taxon>
        <taxon>Tracheophyta</taxon>
        <taxon>Spermatophyta</taxon>
        <taxon>Magnoliopsida</taxon>
        <taxon>eudicotyledons</taxon>
        <taxon>Gunneridae</taxon>
        <taxon>Pentapetalae</taxon>
        <taxon>rosids</taxon>
        <taxon>fabids</taxon>
        <taxon>Cucurbitales</taxon>
        <taxon>Cucurbitaceae</taxon>
        <taxon>Benincaseae</taxon>
        <taxon>Cucumis</taxon>
    </lineage>
</organism>
<sequence length="433" mass="47736">MRRSIACIYCAISLATYFNMSRAKKMTSRDSSGSDNGLLPLTVSTSSRRHDVESGLSSGESIDEEKEEGVSDSFDIDNTKNVPLQILKRWWQAASVLNASWRFRYTLDLKKEEEKERRRWMIRAHVQVIRATLLFKLAGEQQICSSVSPPLSSSDYYISLEQLASLTRDQNLSSLQQHGGVKGLSNLLTTVPRKEYQEMKLICLTEETHLDQITGEGVGIKTEGVEEGWYDGESIGFAVFLVIMVTAISDYQKSLQIRSLLDGILITGHSLAIDESSNMTGESKIVRKEQKAPFLMSSCKVADGVGTMMVTAVGINTEWGLLMASISEDTGEETPLQPSFWADTSREIHTMQMGTLHFGVAIRVKVMLSNGVIKMVTVAVTIVVVAIPEGLPLAVTLTLAYSTRKMMAGKALVLRLSACETMCSTTTICSDKD</sequence>
<dbReference type="PANTHER" id="PTHR24093:SF369">
    <property type="entry name" value="CALCIUM-TRANSPORTING ATPASE"/>
    <property type="match status" value="1"/>
</dbReference>
<dbReference type="SUPFAM" id="SSF81653">
    <property type="entry name" value="Calcium ATPase, transduction domain A"/>
    <property type="match status" value="1"/>
</dbReference>
<feature type="domain" description="Calcium-transporting P-type ATPase N-terminal autoinhibitory" evidence="6">
    <location>
        <begin position="72"/>
        <end position="114"/>
    </location>
</feature>
<feature type="transmembrane region" description="Helical" evidence="4">
    <location>
        <begin position="375"/>
        <end position="401"/>
    </location>
</feature>
<dbReference type="Pfam" id="PF12515">
    <property type="entry name" value="CaATP_NAI"/>
    <property type="match status" value="1"/>
</dbReference>
<gene>
    <name evidence="7" type="ORF">Csa_1G569110</name>
</gene>
<reference evidence="7 8" key="2">
    <citation type="journal article" date="2009" name="PLoS ONE">
        <title>An integrated genetic and cytogenetic map of the cucumber genome.</title>
        <authorList>
            <person name="Ren Y."/>
            <person name="Zhang Z."/>
            <person name="Liu J."/>
            <person name="Staub J.E."/>
            <person name="Han Y."/>
            <person name="Cheng Z."/>
            <person name="Li X."/>
            <person name="Lu J."/>
            <person name="Miao H."/>
            <person name="Kang H."/>
            <person name="Xie B."/>
            <person name="Gu X."/>
            <person name="Wang X."/>
            <person name="Du Y."/>
            <person name="Jin W."/>
            <person name="Huang S."/>
        </authorList>
    </citation>
    <scope>NUCLEOTIDE SEQUENCE [LARGE SCALE GENOMIC DNA]</scope>
    <source>
        <strain evidence="8">cv. 9930</strain>
    </source>
</reference>
<dbReference type="STRING" id="3659.A0A0A0LWC0"/>